<dbReference type="Gene3D" id="1.10.287.160">
    <property type="entry name" value="HR1 repeat"/>
    <property type="match status" value="2"/>
</dbReference>
<dbReference type="PROSITE" id="PS00107">
    <property type="entry name" value="PROTEIN_KINASE_ATP"/>
    <property type="match status" value="1"/>
</dbReference>
<organism evidence="24 25">
    <name type="scientific">Coptotermes formosanus</name>
    <name type="common">Formosan subterranean termite</name>
    <dbReference type="NCBI Taxonomy" id="36987"/>
    <lineage>
        <taxon>Eukaryota</taxon>
        <taxon>Metazoa</taxon>
        <taxon>Ecdysozoa</taxon>
        <taxon>Arthropoda</taxon>
        <taxon>Hexapoda</taxon>
        <taxon>Insecta</taxon>
        <taxon>Pterygota</taxon>
        <taxon>Neoptera</taxon>
        <taxon>Polyneoptera</taxon>
        <taxon>Dictyoptera</taxon>
        <taxon>Blattodea</taxon>
        <taxon>Blattoidea</taxon>
        <taxon>Termitoidae</taxon>
        <taxon>Rhinotermitidae</taxon>
        <taxon>Coptotermes</taxon>
    </lineage>
</organism>
<dbReference type="InterPro" id="IPR036274">
    <property type="entry name" value="HR1_rpt_sf"/>
</dbReference>
<evidence type="ECO:0000313" key="24">
    <source>
        <dbReference type="EMBL" id="GFG33848.1"/>
    </source>
</evidence>
<keyword evidence="7" id="KW-0597">Phosphoprotein</keyword>
<evidence type="ECO:0000256" key="1">
    <source>
        <dbReference type="ARBA" id="ARBA00004123"/>
    </source>
</evidence>
<dbReference type="FunFam" id="1.10.287.160:FF:000002">
    <property type="entry name" value="Putative serine/threonine-protein kinase N2"/>
    <property type="match status" value="1"/>
</dbReference>
<feature type="domain" description="REM-1" evidence="23">
    <location>
        <begin position="20"/>
        <end position="95"/>
    </location>
</feature>
<feature type="coiled-coil region" evidence="19">
    <location>
        <begin position="65"/>
        <end position="99"/>
    </location>
</feature>
<keyword evidence="25" id="KW-1185">Reference proteome</keyword>
<dbReference type="SMART" id="SM00133">
    <property type="entry name" value="S_TK_X"/>
    <property type="match status" value="1"/>
</dbReference>
<keyword evidence="5" id="KW-0963">Cytoplasm</keyword>
<feature type="region of interest" description="Disordered" evidence="20">
    <location>
        <begin position="389"/>
        <end position="419"/>
    </location>
</feature>
<dbReference type="InterPro" id="IPR037313">
    <property type="entry name" value="PKN_HR1_1"/>
</dbReference>
<dbReference type="CDD" id="cd11622">
    <property type="entry name" value="HR1_PKN_1"/>
    <property type="match status" value="1"/>
</dbReference>
<name>A0A6L2PT97_COPFO</name>
<dbReference type="Gene3D" id="1.10.510.10">
    <property type="entry name" value="Transferase(Phosphotransferase) domain 1"/>
    <property type="match status" value="1"/>
</dbReference>
<keyword evidence="6" id="KW-0723">Serine/threonine-protein kinase</keyword>
<dbReference type="InterPro" id="IPR017892">
    <property type="entry name" value="Pkinase_C"/>
</dbReference>
<dbReference type="PROSITE" id="PS51860">
    <property type="entry name" value="REM_1"/>
    <property type="match status" value="2"/>
</dbReference>
<dbReference type="InterPro" id="IPR011072">
    <property type="entry name" value="HR1_rho-bd"/>
</dbReference>
<evidence type="ECO:0000256" key="14">
    <source>
        <dbReference type="ARBA" id="ARBA00023242"/>
    </source>
</evidence>
<dbReference type="Gene3D" id="3.30.200.20">
    <property type="entry name" value="Phosphorylase Kinase, domain 1"/>
    <property type="match status" value="1"/>
</dbReference>
<dbReference type="FunFam" id="3.30.200.20:FF:000058">
    <property type="entry name" value="Putative serine/threonine-protein kinase N2"/>
    <property type="match status" value="1"/>
</dbReference>
<dbReference type="CDD" id="cd05589">
    <property type="entry name" value="STKc_PKN"/>
    <property type="match status" value="1"/>
</dbReference>
<evidence type="ECO:0000313" key="25">
    <source>
        <dbReference type="Proteomes" id="UP000502823"/>
    </source>
</evidence>
<evidence type="ECO:0000259" key="23">
    <source>
        <dbReference type="PROSITE" id="PS51860"/>
    </source>
</evidence>
<comment type="subcellular location">
    <subcellularLocation>
        <location evidence="2">Cytoplasm</location>
    </subcellularLocation>
    <subcellularLocation>
        <location evidence="1">Nucleus</location>
    </subcellularLocation>
</comment>
<evidence type="ECO:0000256" key="8">
    <source>
        <dbReference type="ARBA" id="ARBA00022679"/>
    </source>
</evidence>
<comment type="catalytic activity">
    <reaction evidence="16">
        <text>L-seryl-[protein] + ATP = O-phospho-L-seryl-[protein] + ADP + H(+)</text>
        <dbReference type="Rhea" id="RHEA:17989"/>
        <dbReference type="Rhea" id="RHEA-COMP:9863"/>
        <dbReference type="Rhea" id="RHEA-COMP:11604"/>
        <dbReference type="ChEBI" id="CHEBI:15378"/>
        <dbReference type="ChEBI" id="CHEBI:29999"/>
        <dbReference type="ChEBI" id="CHEBI:30616"/>
        <dbReference type="ChEBI" id="CHEBI:83421"/>
        <dbReference type="ChEBI" id="CHEBI:456216"/>
        <dbReference type="EC" id="2.7.11.13"/>
    </reaction>
</comment>
<keyword evidence="12 18" id="KW-0067">ATP-binding</keyword>
<evidence type="ECO:0000256" key="15">
    <source>
        <dbReference type="ARBA" id="ARBA00047272"/>
    </source>
</evidence>
<feature type="domain" description="Protein kinase" evidence="21">
    <location>
        <begin position="764"/>
        <end position="1023"/>
    </location>
</feature>
<evidence type="ECO:0000256" key="20">
    <source>
        <dbReference type="SAM" id="MobiDB-lite"/>
    </source>
</evidence>
<dbReference type="SMART" id="SM00220">
    <property type="entry name" value="S_TKc"/>
    <property type="match status" value="1"/>
</dbReference>
<dbReference type="SMART" id="SM00742">
    <property type="entry name" value="Hr1"/>
    <property type="match status" value="2"/>
</dbReference>
<dbReference type="PROSITE" id="PS00108">
    <property type="entry name" value="PROTEIN_KINASE_ST"/>
    <property type="match status" value="1"/>
</dbReference>
<keyword evidence="13 17" id="KW-0175">Coiled coil</keyword>
<gene>
    <name evidence="24" type="ORF">Cfor_12806</name>
</gene>
<dbReference type="InterPro" id="IPR011009">
    <property type="entry name" value="Kinase-like_dom_sf"/>
</dbReference>
<evidence type="ECO:0000259" key="22">
    <source>
        <dbReference type="PROSITE" id="PS51285"/>
    </source>
</evidence>
<keyword evidence="10 18" id="KW-0547">Nucleotide-binding</keyword>
<feature type="domain" description="REM-1" evidence="23">
    <location>
        <begin position="124"/>
        <end position="203"/>
    </location>
</feature>
<feature type="compositionally biased region" description="Polar residues" evidence="20">
    <location>
        <begin position="561"/>
        <end position="589"/>
    </location>
</feature>
<dbReference type="EMBL" id="BLKM01000456">
    <property type="protein sequence ID" value="GFG33848.1"/>
    <property type="molecule type" value="Genomic_DNA"/>
</dbReference>
<dbReference type="GO" id="GO:0031267">
    <property type="term" value="F:small GTPase binding"/>
    <property type="evidence" value="ECO:0007669"/>
    <property type="project" value="InterPro"/>
</dbReference>
<feature type="region of interest" description="Disordered" evidence="20">
    <location>
        <begin position="561"/>
        <end position="620"/>
    </location>
</feature>
<dbReference type="GO" id="GO:0005737">
    <property type="term" value="C:cytoplasm"/>
    <property type="evidence" value="ECO:0007669"/>
    <property type="project" value="UniProtKB-SubCell"/>
</dbReference>
<evidence type="ECO:0000256" key="4">
    <source>
        <dbReference type="ARBA" id="ARBA00012429"/>
    </source>
</evidence>
<evidence type="ECO:0000256" key="19">
    <source>
        <dbReference type="SAM" id="Coils"/>
    </source>
</evidence>
<dbReference type="SUPFAM" id="SSF49562">
    <property type="entry name" value="C2 domain (Calcium/lipid-binding domain, CaLB)"/>
    <property type="match status" value="1"/>
</dbReference>
<sequence length="1091" mass="122535">MKFASFQYQVTYHAASGMSDSDADAALPYKLEELKEHIRREIRKELKIKEGAEKLREVAKDRRSLADVATIVKKANSKLAELQAELQELESQIILTQGQTTPNTSPAALVNGQDAVLSPVSGHTLPTQGDALFSDLRLVSLEKQLNIELKVKQGAENMIQSLTSGHSRDKKLLQEAQQMLADSRVKIEFLKLRILKIKQNKQLRQQQGSGIGDTPSNGDTQNGDTLHEVSTEFLMLVSQKYGSLPPCHLRTQWHFALFSTCIWTSLGRYSPALWPLFIVCGSAVYLQAQVSLAESSRKLDLLRKSLELRRQELPPDSPAAAQLKRELQNVQAASPVAVTYTSLQPFHGQGDSTKSAGLTPSSFTRCAAVTGKLEVRLMGCQDLLEEVPGRSRRDKDISSSPGDLRSFVKGVTGRSSSKSYSVKDETSNEIMAVIKLDNQTVAQTNWRPCSQQAWDQRFSIDLDKSRELEIGIYWRDWRSLCAIKFLRLEEFIDDIRHGMALQLEPQGLLFAEIKFLNPMISRKPKLQRQRKIFKQQGKNFPRANQMNINVATWGRLLKRSSPSIQNNHTQPSSESPPSGIQPLQLSFDMSLTEDKPEAPGETPDPQAGGLSGTRPLGLGIAVLPPLPPDTNVSMPLLPSTVAQKKRSSSLPTPPTPVRLDVELQSALREFDFLHAEERGSLDLGPPPLPPQPPPLPPPPTARPTISTPEERSPSPQPVVQFPEEEVAYEQADAVRRPSGRLEYRDSAYESRRHSQFSGMSMDNFRLLSVLGRGHFGKVILAQYRNTGEYFAIKALKKGDIIARDEVESLLSEKRIFEVANTMRHPFLVNLFACFQTEAHVCFVMEYAAGGDLMMHIHADVFTEPRAVFYAACVVLGLQYLHESKIIYRDLKLDNLLLDTEGYVKIADFGLCKEGMGYGDRTGTFCGTPEFLAPEVLTETSYTRAVDWWGLGVLIFEMLVGESPFPGDDEEEVFDSIVNDEVRYPRFLSLEAIAIMRRLLRKNPDRRLGSSERDAEDVKKQAFFRTIQWDELLLRRVKPPFVPTVHSVEDVSNFDVEFTSEKPQLTPPKDPRHLTDDEQTLFKDFTYMADWC</sequence>
<dbReference type="AlphaFoldDB" id="A0A6L2PT97"/>
<dbReference type="PROSITE" id="PS50011">
    <property type="entry name" value="PROTEIN_KINASE_DOM"/>
    <property type="match status" value="1"/>
</dbReference>
<dbReference type="Pfam" id="PF00433">
    <property type="entry name" value="Pkinase_C"/>
    <property type="match status" value="1"/>
</dbReference>
<evidence type="ECO:0000256" key="5">
    <source>
        <dbReference type="ARBA" id="ARBA00022490"/>
    </source>
</evidence>
<protein>
    <recommendedName>
        <fullName evidence="4">protein kinase C</fullName>
        <ecNumber evidence="4">2.7.11.13</ecNumber>
    </recommendedName>
</protein>
<dbReference type="FunCoup" id="A0A6L2PT97">
    <property type="interactions" value="1157"/>
</dbReference>
<evidence type="ECO:0000256" key="17">
    <source>
        <dbReference type="PROSITE-ProRule" id="PRU01207"/>
    </source>
</evidence>
<dbReference type="PANTHER" id="PTHR24351">
    <property type="entry name" value="RIBOSOMAL PROTEIN S6 KINASE"/>
    <property type="match status" value="1"/>
</dbReference>
<dbReference type="InterPro" id="IPR000961">
    <property type="entry name" value="AGC-kinase_C"/>
</dbReference>
<dbReference type="InterPro" id="IPR008271">
    <property type="entry name" value="Ser/Thr_kinase_AS"/>
</dbReference>
<dbReference type="FunFam" id="1.10.510.10:FF:000038">
    <property type="entry name" value="serine/threonine-protein kinase N2 isoform X1"/>
    <property type="match status" value="1"/>
</dbReference>
<evidence type="ECO:0000256" key="2">
    <source>
        <dbReference type="ARBA" id="ARBA00004496"/>
    </source>
</evidence>
<evidence type="ECO:0000256" key="7">
    <source>
        <dbReference type="ARBA" id="ARBA00022553"/>
    </source>
</evidence>
<feature type="domain" description="AGC-kinase C-terminal" evidence="22">
    <location>
        <begin position="1024"/>
        <end position="1091"/>
    </location>
</feature>
<dbReference type="Pfam" id="PF02185">
    <property type="entry name" value="HR1"/>
    <property type="match status" value="2"/>
</dbReference>
<reference evidence="25" key="1">
    <citation type="submission" date="2020-01" db="EMBL/GenBank/DDBJ databases">
        <title>Draft genome sequence of the Termite Coptotermes fromosanus.</title>
        <authorList>
            <person name="Itakura S."/>
            <person name="Yosikawa Y."/>
            <person name="Umezawa K."/>
        </authorList>
    </citation>
    <scope>NUCLEOTIDE SEQUENCE [LARGE SCALE GENOMIC DNA]</scope>
</reference>
<comment type="catalytic activity">
    <reaction evidence="15">
        <text>L-threonyl-[protein] + ATP = O-phospho-L-threonyl-[protein] + ADP + H(+)</text>
        <dbReference type="Rhea" id="RHEA:46608"/>
        <dbReference type="Rhea" id="RHEA-COMP:11060"/>
        <dbReference type="Rhea" id="RHEA-COMP:11605"/>
        <dbReference type="ChEBI" id="CHEBI:15378"/>
        <dbReference type="ChEBI" id="CHEBI:30013"/>
        <dbReference type="ChEBI" id="CHEBI:30616"/>
        <dbReference type="ChEBI" id="CHEBI:61977"/>
        <dbReference type="ChEBI" id="CHEBI:456216"/>
        <dbReference type="EC" id="2.7.11.13"/>
    </reaction>
</comment>
<evidence type="ECO:0000256" key="9">
    <source>
        <dbReference type="ARBA" id="ARBA00022737"/>
    </source>
</evidence>
<evidence type="ECO:0000256" key="12">
    <source>
        <dbReference type="ARBA" id="ARBA00022840"/>
    </source>
</evidence>
<dbReference type="GO" id="GO:0005524">
    <property type="term" value="F:ATP binding"/>
    <property type="evidence" value="ECO:0007669"/>
    <property type="project" value="UniProtKB-UniRule"/>
</dbReference>
<dbReference type="OrthoDB" id="63267at2759"/>
<dbReference type="InterPro" id="IPR000719">
    <property type="entry name" value="Prot_kinase_dom"/>
</dbReference>
<evidence type="ECO:0000256" key="3">
    <source>
        <dbReference type="ARBA" id="ARBA00005490"/>
    </source>
</evidence>
<keyword evidence="14" id="KW-0539">Nucleus</keyword>
<evidence type="ECO:0000256" key="18">
    <source>
        <dbReference type="PROSITE-ProRule" id="PRU10141"/>
    </source>
</evidence>
<dbReference type="CDD" id="cd11623">
    <property type="entry name" value="HR1_PKN_2"/>
    <property type="match status" value="1"/>
</dbReference>
<dbReference type="PROSITE" id="PS51285">
    <property type="entry name" value="AGC_KINASE_CTER"/>
    <property type="match status" value="1"/>
</dbReference>
<evidence type="ECO:0000256" key="10">
    <source>
        <dbReference type="ARBA" id="ARBA00022741"/>
    </source>
</evidence>
<comment type="caution">
    <text evidence="24">The sequence shown here is derived from an EMBL/GenBank/DDBJ whole genome shotgun (WGS) entry which is preliminary data.</text>
</comment>
<dbReference type="GO" id="GO:0004697">
    <property type="term" value="F:diacylglycerol-dependent serine/threonine kinase activity"/>
    <property type="evidence" value="ECO:0007669"/>
    <property type="project" value="UniProtKB-EC"/>
</dbReference>
<dbReference type="InterPro" id="IPR035892">
    <property type="entry name" value="C2_domain_sf"/>
</dbReference>
<feature type="region of interest" description="Disordered" evidence="20">
    <location>
        <begin position="678"/>
        <end position="718"/>
    </location>
</feature>
<keyword evidence="8" id="KW-0808">Transferase</keyword>
<accession>A0A6L2PT97</accession>
<dbReference type="GO" id="GO:0005634">
    <property type="term" value="C:nucleus"/>
    <property type="evidence" value="ECO:0007669"/>
    <property type="project" value="UniProtKB-SubCell"/>
</dbReference>
<dbReference type="Proteomes" id="UP000502823">
    <property type="component" value="Unassembled WGS sequence"/>
</dbReference>
<dbReference type="Pfam" id="PF00069">
    <property type="entry name" value="Pkinase"/>
    <property type="match status" value="1"/>
</dbReference>
<feature type="binding site" evidence="18">
    <location>
        <position position="793"/>
    </location>
    <ligand>
        <name>ATP</name>
        <dbReference type="ChEBI" id="CHEBI:30616"/>
    </ligand>
</feature>
<dbReference type="InParanoid" id="A0A6L2PT97"/>
<proteinExistence type="inferred from homology"/>
<evidence type="ECO:0000256" key="6">
    <source>
        <dbReference type="ARBA" id="ARBA00022527"/>
    </source>
</evidence>
<evidence type="ECO:0000256" key="11">
    <source>
        <dbReference type="ARBA" id="ARBA00022777"/>
    </source>
</evidence>
<evidence type="ECO:0000256" key="16">
    <source>
        <dbReference type="ARBA" id="ARBA00047470"/>
    </source>
</evidence>
<comment type="similarity">
    <text evidence="3">Belongs to the protein kinase superfamily. AGC Ser/Thr protein kinase family. PKC subfamily.</text>
</comment>
<evidence type="ECO:0000256" key="13">
    <source>
        <dbReference type="ARBA" id="ARBA00023054"/>
    </source>
</evidence>
<keyword evidence="11" id="KW-0418">Kinase</keyword>
<dbReference type="EC" id="2.7.11.13" evidence="4"/>
<feature type="compositionally biased region" description="Pro residues" evidence="20">
    <location>
        <begin position="684"/>
        <end position="701"/>
    </location>
</feature>
<dbReference type="SUPFAM" id="SSF46585">
    <property type="entry name" value="HR1 repeat"/>
    <property type="match status" value="2"/>
</dbReference>
<evidence type="ECO:0000259" key="21">
    <source>
        <dbReference type="PROSITE" id="PS50011"/>
    </source>
</evidence>
<keyword evidence="9" id="KW-0677">Repeat</keyword>
<dbReference type="GO" id="GO:0007165">
    <property type="term" value="P:signal transduction"/>
    <property type="evidence" value="ECO:0007669"/>
    <property type="project" value="InterPro"/>
</dbReference>
<dbReference type="SUPFAM" id="SSF56112">
    <property type="entry name" value="Protein kinase-like (PK-like)"/>
    <property type="match status" value="1"/>
</dbReference>
<dbReference type="InterPro" id="IPR017441">
    <property type="entry name" value="Protein_kinase_ATP_BS"/>
</dbReference>